<proteinExistence type="predicted"/>
<dbReference type="KEGG" id="pcor:KS4_27500"/>
<protein>
    <submittedName>
        <fullName evidence="1">Uncharacterized protein</fullName>
    </submittedName>
</protein>
<sequence length="81" mass="9336">MSRIQHLILMGISGCCKTEIGNQLASYIRYLFVEGEQITLRVILKRYAWPANSDCRSYPWPHCLNESLLTYESTNTPIILT</sequence>
<dbReference type="InterPro" id="IPR027417">
    <property type="entry name" value="P-loop_NTPase"/>
</dbReference>
<evidence type="ECO:0000313" key="2">
    <source>
        <dbReference type="Proteomes" id="UP000317369"/>
    </source>
</evidence>
<evidence type="ECO:0000313" key="1">
    <source>
        <dbReference type="EMBL" id="QDU34676.1"/>
    </source>
</evidence>
<dbReference type="EMBL" id="CP036425">
    <property type="protein sequence ID" value="QDU34676.1"/>
    <property type="molecule type" value="Genomic_DNA"/>
</dbReference>
<dbReference type="PROSITE" id="PS51257">
    <property type="entry name" value="PROKAR_LIPOPROTEIN"/>
    <property type="match status" value="1"/>
</dbReference>
<organism evidence="1 2">
    <name type="scientific">Poriferisphaera corsica</name>
    <dbReference type="NCBI Taxonomy" id="2528020"/>
    <lineage>
        <taxon>Bacteria</taxon>
        <taxon>Pseudomonadati</taxon>
        <taxon>Planctomycetota</taxon>
        <taxon>Phycisphaerae</taxon>
        <taxon>Phycisphaerales</taxon>
        <taxon>Phycisphaeraceae</taxon>
        <taxon>Poriferisphaera</taxon>
    </lineage>
</organism>
<reference evidence="1 2" key="1">
    <citation type="submission" date="2019-02" db="EMBL/GenBank/DDBJ databases">
        <title>Deep-cultivation of Planctomycetes and their phenomic and genomic characterization uncovers novel biology.</title>
        <authorList>
            <person name="Wiegand S."/>
            <person name="Jogler M."/>
            <person name="Boedeker C."/>
            <person name="Pinto D."/>
            <person name="Vollmers J."/>
            <person name="Rivas-Marin E."/>
            <person name="Kohn T."/>
            <person name="Peeters S.H."/>
            <person name="Heuer A."/>
            <person name="Rast P."/>
            <person name="Oberbeckmann S."/>
            <person name="Bunk B."/>
            <person name="Jeske O."/>
            <person name="Meyerdierks A."/>
            <person name="Storesund J.E."/>
            <person name="Kallscheuer N."/>
            <person name="Luecker S."/>
            <person name="Lage O.M."/>
            <person name="Pohl T."/>
            <person name="Merkel B.J."/>
            <person name="Hornburger P."/>
            <person name="Mueller R.-W."/>
            <person name="Bruemmer F."/>
            <person name="Labrenz M."/>
            <person name="Spormann A.M."/>
            <person name="Op den Camp H."/>
            <person name="Overmann J."/>
            <person name="Amann R."/>
            <person name="Jetten M.S.M."/>
            <person name="Mascher T."/>
            <person name="Medema M.H."/>
            <person name="Devos D.P."/>
            <person name="Kaster A.-K."/>
            <person name="Ovreas L."/>
            <person name="Rohde M."/>
            <person name="Galperin M.Y."/>
            <person name="Jogler C."/>
        </authorList>
    </citation>
    <scope>NUCLEOTIDE SEQUENCE [LARGE SCALE GENOMIC DNA]</scope>
    <source>
        <strain evidence="1 2">KS4</strain>
    </source>
</reference>
<dbReference type="Gene3D" id="3.40.50.300">
    <property type="entry name" value="P-loop containing nucleotide triphosphate hydrolases"/>
    <property type="match status" value="1"/>
</dbReference>
<dbReference type="Proteomes" id="UP000317369">
    <property type="component" value="Chromosome"/>
</dbReference>
<dbReference type="AlphaFoldDB" id="A0A517YWT3"/>
<accession>A0A517YWT3</accession>
<keyword evidence="2" id="KW-1185">Reference proteome</keyword>
<name>A0A517YWT3_9BACT</name>
<gene>
    <name evidence="1" type="ORF">KS4_27500</name>
</gene>